<name>A0A4V2K061_9APHY</name>
<organism evidence="2">
    <name type="scientific">Dichomitus squalens</name>
    <dbReference type="NCBI Taxonomy" id="114155"/>
    <lineage>
        <taxon>Eukaryota</taxon>
        <taxon>Fungi</taxon>
        <taxon>Dikarya</taxon>
        <taxon>Basidiomycota</taxon>
        <taxon>Agaricomycotina</taxon>
        <taxon>Agaricomycetes</taxon>
        <taxon>Polyporales</taxon>
        <taxon>Polyporaceae</taxon>
        <taxon>Dichomitus</taxon>
    </lineage>
</organism>
<evidence type="ECO:0000313" key="2">
    <source>
        <dbReference type="EMBL" id="TBU27633.1"/>
    </source>
</evidence>
<keyword evidence="1" id="KW-0812">Transmembrane</keyword>
<keyword evidence="1" id="KW-1133">Transmembrane helix</keyword>
<dbReference type="Proteomes" id="UP000292957">
    <property type="component" value="Unassembled WGS sequence"/>
</dbReference>
<sequence length="320" mass="35099">MTQANGTRCPCPIHPAFHEEIWISQVRAIQEQVVLAVLPATLYGILTVLIVSSIYALTRQYGRLQPPIIITLLALFVSTTVYLIITLLAVQSAILDSMIVSPSSLRGLPSEVIPAPPLVSDAPRDYYRAQSCTSTATLTVNILLGDAIVCWRACVLWQGNRAVKAICAVFLLTTFALGMVDTVFRCMPSARGTPDRHAIGSVYAGLTYGVAAFVLSFSTNLLATLLVGYRAWYEPIGHELGNADVRSMRISRKARHEFRKYIVVGPRRSQMEKVLALLIESGAVYCTFWVGDHTRLFPGTGNRLNRANAGGFCRLADRLV</sequence>
<feature type="transmembrane region" description="Helical" evidence="1">
    <location>
        <begin position="162"/>
        <end position="180"/>
    </location>
</feature>
<accession>A0A4V2K061</accession>
<reference evidence="2" key="1">
    <citation type="submission" date="2019-01" db="EMBL/GenBank/DDBJ databases">
        <title>Draft genome sequences of three monokaryotic isolates of the white-rot basidiomycete fungus Dichomitus squalens.</title>
        <authorList>
            <consortium name="DOE Joint Genome Institute"/>
            <person name="Lopez S.C."/>
            <person name="Andreopoulos B."/>
            <person name="Pangilinan J."/>
            <person name="Lipzen A."/>
            <person name="Riley R."/>
            <person name="Ahrendt S."/>
            <person name="Ng V."/>
            <person name="Barry K."/>
            <person name="Daum C."/>
            <person name="Grigoriev I.V."/>
            <person name="Hilden K.S."/>
            <person name="Makela M.R."/>
            <person name="de Vries R.P."/>
        </authorList>
    </citation>
    <scope>NUCLEOTIDE SEQUENCE [LARGE SCALE GENOMIC DNA]</scope>
    <source>
        <strain evidence="2">OM18370.1</strain>
    </source>
</reference>
<proteinExistence type="predicted"/>
<dbReference type="EMBL" id="ML143430">
    <property type="protein sequence ID" value="TBU27633.1"/>
    <property type="molecule type" value="Genomic_DNA"/>
</dbReference>
<feature type="transmembrane region" description="Helical" evidence="1">
    <location>
        <begin position="33"/>
        <end position="56"/>
    </location>
</feature>
<gene>
    <name evidence="2" type="ORF">BD311DRAFT_373856</name>
</gene>
<protein>
    <submittedName>
        <fullName evidence="2">Uncharacterized protein</fullName>
    </submittedName>
</protein>
<dbReference type="AlphaFoldDB" id="A0A4V2K061"/>
<evidence type="ECO:0000256" key="1">
    <source>
        <dbReference type="SAM" id="Phobius"/>
    </source>
</evidence>
<keyword evidence="1" id="KW-0472">Membrane</keyword>
<feature type="transmembrane region" description="Helical" evidence="1">
    <location>
        <begin position="68"/>
        <end position="90"/>
    </location>
</feature>
<dbReference type="OrthoDB" id="2756798at2759"/>
<feature type="transmembrane region" description="Helical" evidence="1">
    <location>
        <begin position="200"/>
        <end position="227"/>
    </location>
</feature>